<evidence type="ECO:0000313" key="4">
    <source>
        <dbReference type="Proteomes" id="UP000229730"/>
    </source>
</evidence>
<dbReference type="Pfam" id="PF00293">
    <property type="entry name" value="NUDIX"/>
    <property type="match status" value="1"/>
</dbReference>
<sequence>MKRDYPDRPIVAVGVVVIRNDQVLLIRRGKPPKPDQWSIPGGAQEIGETVVEAAVREVAEETAITINAPRFLDILDFIDKDEDKHIRHHYTLVDYAATYRSGEIHPGDDAQEAIWVPLHQLSEYNLWSETEHMIHKAIRLLAEETP</sequence>
<proteinExistence type="predicted"/>
<accession>A0A2G4YU22</accession>
<dbReference type="InterPro" id="IPR015797">
    <property type="entry name" value="NUDIX_hydrolase-like_dom_sf"/>
</dbReference>
<dbReference type="Gene3D" id="3.90.79.10">
    <property type="entry name" value="Nucleoside Triphosphate Pyrophosphohydrolase"/>
    <property type="match status" value="1"/>
</dbReference>
<dbReference type="AlphaFoldDB" id="A0A2G4YU22"/>
<evidence type="ECO:0000313" key="3">
    <source>
        <dbReference type="EMBL" id="PHZ85841.1"/>
    </source>
</evidence>
<evidence type="ECO:0000256" key="1">
    <source>
        <dbReference type="ARBA" id="ARBA00022801"/>
    </source>
</evidence>
<gene>
    <name evidence="3" type="ORF">CRD36_03950</name>
</gene>
<keyword evidence="4" id="KW-1185">Reference proteome</keyword>
<dbReference type="OrthoDB" id="9810648at2"/>
<protein>
    <submittedName>
        <fullName evidence="3">Phosphohydrolase</fullName>
    </submittedName>
</protein>
<dbReference type="RefSeq" id="WP_099471426.1">
    <property type="nucleotide sequence ID" value="NZ_CP041025.1"/>
</dbReference>
<comment type="caution">
    <text evidence="3">The sequence shown here is derived from an EMBL/GenBank/DDBJ whole genome shotgun (WGS) entry which is preliminary data.</text>
</comment>
<dbReference type="PROSITE" id="PS51462">
    <property type="entry name" value="NUDIX"/>
    <property type="match status" value="1"/>
</dbReference>
<dbReference type="PRINTS" id="PR00502">
    <property type="entry name" value="NUDIXFAMILY"/>
</dbReference>
<organism evidence="3 4">
    <name type="scientific">Paremcibacter congregatus</name>
    <dbReference type="NCBI Taxonomy" id="2043170"/>
    <lineage>
        <taxon>Bacteria</taxon>
        <taxon>Pseudomonadati</taxon>
        <taxon>Pseudomonadota</taxon>
        <taxon>Alphaproteobacteria</taxon>
        <taxon>Emcibacterales</taxon>
        <taxon>Emcibacteraceae</taxon>
        <taxon>Paremcibacter</taxon>
    </lineage>
</organism>
<dbReference type="CDD" id="cd04673">
    <property type="entry name" value="NUDIX_ADPRase"/>
    <property type="match status" value="1"/>
</dbReference>
<dbReference type="InterPro" id="IPR020476">
    <property type="entry name" value="Nudix_hydrolase"/>
</dbReference>
<dbReference type="InterPro" id="IPR000086">
    <property type="entry name" value="NUDIX_hydrolase_dom"/>
</dbReference>
<dbReference type="GO" id="GO:0016787">
    <property type="term" value="F:hydrolase activity"/>
    <property type="evidence" value="ECO:0007669"/>
    <property type="project" value="UniProtKB-KW"/>
</dbReference>
<dbReference type="PANTHER" id="PTHR43736:SF1">
    <property type="entry name" value="DIHYDRONEOPTERIN TRIPHOSPHATE DIPHOSPHATASE"/>
    <property type="match status" value="1"/>
</dbReference>
<dbReference type="Proteomes" id="UP000229730">
    <property type="component" value="Unassembled WGS sequence"/>
</dbReference>
<name>A0A2G4YU22_9PROT</name>
<feature type="domain" description="Nudix hydrolase" evidence="2">
    <location>
        <begin position="8"/>
        <end position="139"/>
    </location>
</feature>
<dbReference type="EMBL" id="PDEM01000009">
    <property type="protein sequence ID" value="PHZ85841.1"/>
    <property type="molecule type" value="Genomic_DNA"/>
</dbReference>
<keyword evidence="1 3" id="KW-0378">Hydrolase</keyword>
<dbReference type="PANTHER" id="PTHR43736">
    <property type="entry name" value="ADP-RIBOSE PYROPHOSPHATASE"/>
    <property type="match status" value="1"/>
</dbReference>
<reference evidence="3 4" key="1">
    <citation type="submission" date="2017-10" db="EMBL/GenBank/DDBJ databases">
        <title>Frigbacter circumglobatus gen. nov. sp. nov., isolated from sediment cultured in situ.</title>
        <authorList>
            <person name="Zhao Z."/>
        </authorList>
    </citation>
    <scope>NUCLEOTIDE SEQUENCE [LARGE SCALE GENOMIC DNA]</scope>
    <source>
        <strain evidence="3 4">ZYL</strain>
    </source>
</reference>
<dbReference type="InParanoid" id="A0A2G4YU22"/>
<dbReference type="SUPFAM" id="SSF55811">
    <property type="entry name" value="Nudix"/>
    <property type="match status" value="1"/>
</dbReference>
<evidence type="ECO:0000259" key="2">
    <source>
        <dbReference type="PROSITE" id="PS51462"/>
    </source>
</evidence>